<name>A0A9P7BLU0_RHIOR</name>
<dbReference type="Gene3D" id="1.10.730.10">
    <property type="entry name" value="Isoleucyl-tRNA Synthetase, Domain 1"/>
    <property type="match status" value="2"/>
</dbReference>
<evidence type="ECO:0000256" key="7">
    <source>
        <dbReference type="ARBA" id="ARBA00023146"/>
    </source>
</evidence>
<dbReference type="InterPro" id="IPR009080">
    <property type="entry name" value="tRNAsynth_Ia_anticodon-bd"/>
</dbReference>
<evidence type="ECO:0000256" key="2">
    <source>
        <dbReference type="ARBA" id="ARBA00012838"/>
    </source>
</evidence>
<dbReference type="EMBL" id="JAANQT010003409">
    <property type="protein sequence ID" value="KAG1301077.1"/>
    <property type="molecule type" value="Genomic_DNA"/>
</dbReference>
<dbReference type="Gene3D" id="3.40.50.620">
    <property type="entry name" value="HUPs"/>
    <property type="match status" value="1"/>
</dbReference>
<keyword evidence="4 10" id="KW-0547">Nucleotide-binding</keyword>
<evidence type="ECO:0000256" key="3">
    <source>
        <dbReference type="ARBA" id="ARBA00022598"/>
    </source>
</evidence>
<comment type="caution">
    <text evidence="12">The sequence shown here is derived from an EMBL/GenBank/DDBJ whole genome shotgun (WGS) entry which is preliminary data.</text>
</comment>
<dbReference type="PANTHER" id="PTHR43326:SF1">
    <property type="entry name" value="METHIONINE--TRNA LIGASE, MITOCHONDRIAL"/>
    <property type="match status" value="1"/>
</dbReference>
<reference evidence="12" key="1">
    <citation type="journal article" date="2020" name="Microb. Genom.">
        <title>Genetic diversity of clinical and environmental Mucorales isolates obtained from an investigation of mucormycosis cases among solid organ transplant recipients.</title>
        <authorList>
            <person name="Nguyen M.H."/>
            <person name="Kaul D."/>
            <person name="Muto C."/>
            <person name="Cheng S.J."/>
            <person name="Richter R.A."/>
            <person name="Bruno V.M."/>
            <person name="Liu G."/>
            <person name="Beyhan S."/>
            <person name="Sundermann A.J."/>
            <person name="Mounaud S."/>
            <person name="Pasculle A.W."/>
            <person name="Nierman W.C."/>
            <person name="Driscoll E."/>
            <person name="Cumbie R."/>
            <person name="Clancy C.J."/>
            <person name="Dupont C.L."/>
        </authorList>
    </citation>
    <scope>NUCLEOTIDE SEQUENCE</scope>
    <source>
        <strain evidence="12">GL11</strain>
    </source>
</reference>
<dbReference type="GO" id="GO:0005739">
    <property type="term" value="C:mitochondrion"/>
    <property type="evidence" value="ECO:0007669"/>
    <property type="project" value="UniProtKB-ARBA"/>
</dbReference>
<evidence type="ECO:0000256" key="8">
    <source>
        <dbReference type="ARBA" id="ARBA00047364"/>
    </source>
</evidence>
<dbReference type="Proteomes" id="UP000716291">
    <property type="component" value="Unassembled WGS sequence"/>
</dbReference>
<accession>A0A9P7BLU0</accession>
<dbReference type="GO" id="GO:0006431">
    <property type="term" value="P:methionyl-tRNA aminoacylation"/>
    <property type="evidence" value="ECO:0007669"/>
    <property type="project" value="InterPro"/>
</dbReference>
<dbReference type="PRINTS" id="PR01041">
    <property type="entry name" value="TRNASYNTHMET"/>
</dbReference>
<protein>
    <recommendedName>
        <fullName evidence="9">Probable methionine--tRNA ligase, mitochondrial</fullName>
        <ecNumber evidence="2">6.1.1.10</ecNumber>
    </recommendedName>
</protein>
<evidence type="ECO:0000313" key="12">
    <source>
        <dbReference type="EMBL" id="KAG1301077.1"/>
    </source>
</evidence>
<evidence type="ECO:0000256" key="6">
    <source>
        <dbReference type="ARBA" id="ARBA00022917"/>
    </source>
</evidence>
<dbReference type="FunFam" id="2.170.220.10:FF:000001">
    <property type="entry name" value="methionine--tRNA ligase, mitochondrial"/>
    <property type="match status" value="1"/>
</dbReference>
<dbReference type="Pfam" id="PF09334">
    <property type="entry name" value="tRNA-synt_1g"/>
    <property type="match status" value="1"/>
</dbReference>
<keyword evidence="3 10" id="KW-0436">Ligase</keyword>
<dbReference type="Gene3D" id="2.170.220.10">
    <property type="match status" value="1"/>
</dbReference>
<evidence type="ECO:0000256" key="4">
    <source>
        <dbReference type="ARBA" id="ARBA00022741"/>
    </source>
</evidence>
<evidence type="ECO:0000256" key="10">
    <source>
        <dbReference type="RuleBase" id="RU363039"/>
    </source>
</evidence>
<proteinExistence type="inferred from homology"/>
<dbReference type="GO" id="GO:0005524">
    <property type="term" value="F:ATP binding"/>
    <property type="evidence" value="ECO:0007669"/>
    <property type="project" value="UniProtKB-KW"/>
</dbReference>
<keyword evidence="13" id="KW-1185">Reference proteome</keyword>
<dbReference type="InterPro" id="IPR015413">
    <property type="entry name" value="Methionyl/Leucyl_tRNA_Synth"/>
</dbReference>
<dbReference type="GO" id="GO:0004825">
    <property type="term" value="F:methionine-tRNA ligase activity"/>
    <property type="evidence" value="ECO:0007669"/>
    <property type="project" value="UniProtKB-EC"/>
</dbReference>
<evidence type="ECO:0000313" key="13">
    <source>
        <dbReference type="Proteomes" id="UP000716291"/>
    </source>
</evidence>
<dbReference type="PANTHER" id="PTHR43326">
    <property type="entry name" value="METHIONYL-TRNA SYNTHETASE"/>
    <property type="match status" value="1"/>
</dbReference>
<organism evidence="12 13">
    <name type="scientific">Rhizopus oryzae</name>
    <name type="common">Mucormycosis agent</name>
    <name type="synonym">Rhizopus arrhizus var. delemar</name>
    <dbReference type="NCBI Taxonomy" id="64495"/>
    <lineage>
        <taxon>Eukaryota</taxon>
        <taxon>Fungi</taxon>
        <taxon>Fungi incertae sedis</taxon>
        <taxon>Mucoromycota</taxon>
        <taxon>Mucoromycotina</taxon>
        <taxon>Mucoromycetes</taxon>
        <taxon>Mucorales</taxon>
        <taxon>Mucorineae</taxon>
        <taxon>Rhizopodaceae</taxon>
        <taxon>Rhizopus</taxon>
    </lineage>
</organism>
<keyword evidence="7 10" id="KW-0030">Aminoacyl-tRNA synthetase</keyword>
<dbReference type="SUPFAM" id="SSF47323">
    <property type="entry name" value="Anticodon-binding domain of a subclass of class I aminoacyl-tRNA synthetases"/>
    <property type="match status" value="1"/>
</dbReference>
<keyword evidence="5 10" id="KW-0067">ATP-binding</keyword>
<comment type="similarity">
    <text evidence="1 10">Belongs to the class-I aminoacyl-tRNA synthetase family.</text>
</comment>
<keyword evidence="6 10" id="KW-0648">Protein biosynthesis</keyword>
<dbReference type="AlphaFoldDB" id="A0A9P7BLU0"/>
<evidence type="ECO:0000256" key="9">
    <source>
        <dbReference type="ARBA" id="ARBA00068817"/>
    </source>
</evidence>
<comment type="catalytic activity">
    <reaction evidence="8">
        <text>tRNA(Met) + L-methionine + ATP = L-methionyl-tRNA(Met) + AMP + diphosphate</text>
        <dbReference type="Rhea" id="RHEA:13481"/>
        <dbReference type="Rhea" id="RHEA-COMP:9667"/>
        <dbReference type="Rhea" id="RHEA-COMP:9698"/>
        <dbReference type="ChEBI" id="CHEBI:30616"/>
        <dbReference type="ChEBI" id="CHEBI:33019"/>
        <dbReference type="ChEBI" id="CHEBI:57844"/>
        <dbReference type="ChEBI" id="CHEBI:78442"/>
        <dbReference type="ChEBI" id="CHEBI:78530"/>
        <dbReference type="ChEBI" id="CHEBI:456215"/>
        <dbReference type="EC" id="6.1.1.10"/>
    </reaction>
</comment>
<dbReference type="InterPro" id="IPR023457">
    <property type="entry name" value="Met-tRNA_synth_2"/>
</dbReference>
<evidence type="ECO:0000256" key="5">
    <source>
        <dbReference type="ARBA" id="ARBA00022840"/>
    </source>
</evidence>
<sequence>MSTGTDEHGLKIQQAAEKNKMDPLAFCNKVSESFKSLCEAANIEYTSFQRTTSKDHAVAVKELWHEGWYAVSDEAFYTANQVQEATDEKTGEKIMVAIESGQRVEWTSEENYKFKLSLFQKDILKWINDNPNVIVPNNRRNEVISYLQGDLPDLSVSRLRARLHWGIQVLNDPEHSIYVWLDALTNYLTATGYPWTSDSKLKSTFPPDVQVVGKDIIKFHAIYWPAFLMAAGLPLPKQLLVHAHWTMQKQKMSKSKGNVADPFQVLKRYGIDPVRYYLVRNGGVVDDSDYSEDVIKMMYTKDLAGQLGNLFSRATSKSLLSSERVPIRKAVNSNDQTLHTMLTEVADNFDKAFEEREFTKAFSYVFNMLSEPEEKERLDTVLSYSLEACRIADILLQPVMPTKMDTLLNDLCVSREERYFKDAKTLKDVERPLGERNTVLFPRL</sequence>
<evidence type="ECO:0000256" key="1">
    <source>
        <dbReference type="ARBA" id="ARBA00005594"/>
    </source>
</evidence>
<dbReference type="InterPro" id="IPR014729">
    <property type="entry name" value="Rossmann-like_a/b/a_fold"/>
</dbReference>
<dbReference type="SUPFAM" id="SSF52374">
    <property type="entry name" value="Nucleotidylyl transferase"/>
    <property type="match status" value="1"/>
</dbReference>
<feature type="domain" description="Methionyl/Leucyl tRNA synthetase" evidence="11">
    <location>
        <begin position="3"/>
        <end position="314"/>
    </location>
</feature>
<evidence type="ECO:0000259" key="11">
    <source>
        <dbReference type="Pfam" id="PF09334"/>
    </source>
</evidence>
<dbReference type="CDD" id="cd00814">
    <property type="entry name" value="MetRS_core"/>
    <property type="match status" value="1"/>
</dbReference>
<gene>
    <name evidence="12" type="ORF">G6F64_012122</name>
</gene>
<dbReference type="EC" id="6.1.1.10" evidence="2"/>
<dbReference type="InterPro" id="IPR033911">
    <property type="entry name" value="MetRS_core"/>
</dbReference>